<accession>A0ABU0H6J8</accession>
<proteinExistence type="predicted"/>
<feature type="transmembrane region" description="Helical" evidence="1">
    <location>
        <begin position="57"/>
        <end position="83"/>
    </location>
</feature>
<keyword evidence="3" id="KW-1185">Reference proteome</keyword>
<keyword evidence="1" id="KW-0472">Membrane</keyword>
<protein>
    <submittedName>
        <fullName evidence="2">Uncharacterized protein</fullName>
    </submittedName>
</protein>
<feature type="transmembrane region" description="Helical" evidence="1">
    <location>
        <begin position="125"/>
        <end position="147"/>
    </location>
</feature>
<organism evidence="2 3">
    <name type="scientific">Kaistia dalseonensis</name>
    <dbReference type="NCBI Taxonomy" id="410840"/>
    <lineage>
        <taxon>Bacteria</taxon>
        <taxon>Pseudomonadati</taxon>
        <taxon>Pseudomonadota</taxon>
        <taxon>Alphaproteobacteria</taxon>
        <taxon>Hyphomicrobiales</taxon>
        <taxon>Kaistiaceae</taxon>
        <taxon>Kaistia</taxon>
    </lineage>
</organism>
<feature type="transmembrane region" description="Helical" evidence="1">
    <location>
        <begin position="15"/>
        <end position="36"/>
    </location>
</feature>
<dbReference type="RefSeq" id="WP_266348854.1">
    <property type="nucleotide sequence ID" value="NZ_JAPKNG010000003.1"/>
</dbReference>
<name>A0ABU0H6J8_9HYPH</name>
<reference evidence="2 3" key="1">
    <citation type="submission" date="2023-07" db="EMBL/GenBank/DDBJ databases">
        <title>Genomic Encyclopedia of Type Strains, Phase IV (KMG-IV): sequencing the most valuable type-strain genomes for metagenomic binning, comparative biology and taxonomic classification.</title>
        <authorList>
            <person name="Goeker M."/>
        </authorList>
    </citation>
    <scope>NUCLEOTIDE SEQUENCE [LARGE SCALE GENOMIC DNA]</scope>
    <source>
        <strain evidence="2 3">B6-8</strain>
    </source>
</reference>
<comment type="caution">
    <text evidence="2">The sequence shown here is derived from an EMBL/GenBank/DDBJ whole genome shotgun (WGS) entry which is preliminary data.</text>
</comment>
<feature type="transmembrane region" description="Helical" evidence="1">
    <location>
        <begin position="95"/>
        <end position="113"/>
    </location>
</feature>
<keyword evidence="1" id="KW-0812">Transmembrane</keyword>
<gene>
    <name evidence="2" type="ORF">QO014_002320</name>
</gene>
<dbReference type="Proteomes" id="UP001241603">
    <property type="component" value="Unassembled WGS sequence"/>
</dbReference>
<keyword evidence="1" id="KW-1133">Transmembrane helix</keyword>
<evidence type="ECO:0000313" key="3">
    <source>
        <dbReference type="Proteomes" id="UP001241603"/>
    </source>
</evidence>
<evidence type="ECO:0000313" key="2">
    <source>
        <dbReference type="EMBL" id="MDQ0437928.1"/>
    </source>
</evidence>
<dbReference type="EMBL" id="JAUSVO010000003">
    <property type="protein sequence ID" value="MDQ0437928.1"/>
    <property type="molecule type" value="Genomic_DNA"/>
</dbReference>
<sequence length="152" mass="16720">MKEDMADAIVWSADWLWGLPLVVSMLMLHVLGLGLIDEVIMRFVRPRGLRPGSIGNFVQVMTVAILAATLLHGIEASAWAISYRALGAVADSRSAMLYSLNAITAFGHANIYLAPQWQLMGALEALNGIMMFGLTTAFLFAIMQRVWPEGRR</sequence>
<evidence type="ECO:0000256" key="1">
    <source>
        <dbReference type="SAM" id="Phobius"/>
    </source>
</evidence>